<name>A0AA92C4G2_RHIRH</name>
<dbReference type="GO" id="GO:0009307">
    <property type="term" value="P:DNA restriction-modification system"/>
    <property type="evidence" value="ECO:0007669"/>
    <property type="project" value="InterPro"/>
</dbReference>
<evidence type="ECO:0000313" key="1">
    <source>
        <dbReference type="EMBL" id="PVE55371.1"/>
    </source>
</evidence>
<organism evidence="1 2">
    <name type="scientific">Rhizobium rhizogenes</name>
    <name type="common">Agrobacterium rhizogenes</name>
    <dbReference type="NCBI Taxonomy" id="359"/>
    <lineage>
        <taxon>Bacteria</taxon>
        <taxon>Pseudomonadati</taxon>
        <taxon>Pseudomonadota</taxon>
        <taxon>Alphaproteobacteria</taxon>
        <taxon>Hyphomicrobiales</taxon>
        <taxon>Rhizobiaceae</taxon>
        <taxon>Rhizobium/Agrobacterium group</taxon>
        <taxon>Rhizobium</taxon>
    </lineage>
</organism>
<evidence type="ECO:0000313" key="2">
    <source>
        <dbReference type="Proteomes" id="UP000244335"/>
    </source>
</evidence>
<dbReference type="EMBL" id="QDFR01000002">
    <property type="protein sequence ID" value="PVE55371.1"/>
    <property type="molecule type" value="Genomic_DNA"/>
</dbReference>
<keyword evidence="1" id="KW-0255">Endonuclease</keyword>
<accession>A0AA92C4G2</accession>
<dbReference type="Proteomes" id="UP000244335">
    <property type="component" value="Unassembled WGS sequence"/>
</dbReference>
<dbReference type="AlphaFoldDB" id="A0AA92C4G2"/>
<comment type="caution">
    <text evidence="1">The sequence shown here is derived from an EMBL/GenBank/DDBJ whole genome shotgun (WGS) entry which is preliminary data.</text>
</comment>
<dbReference type="InterPro" id="IPR019292">
    <property type="entry name" value="McrC"/>
</dbReference>
<dbReference type="NCBIfam" id="NF007277">
    <property type="entry name" value="PRK09736.1"/>
    <property type="match status" value="1"/>
</dbReference>
<keyword evidence="1" id="KW-0540">Nuclease</keyword>
<sequence length="373" mass="42131">MIDAQVTASAEDAAMNWWSQAGIPVRNLWLLLAYASGLARFLNPIATQVDEDAELPDVLGRVLVAAVERRLRRGLSRGYELRWAELSRVRGRIDWLSTETAQLPSKGKIACRYDDLTHDTPRNRLIVVALLAASKTVKSREVARQCLGYAQMLVDVGVTPVRPSRFEMSRERFGRNDEHDEVVVRTAELILDMKLPSENAGDRRISRLDHDEILLRQIFEKAVAGFYLLELHGRDGWKVRKQSVIDWHGTEATDGLRSILPNMHLDVVLEKYASRRIVMDTKFTGIVKPRRHGGMGLKSAHIYQIYSYIRSQAGYDDVLADQAEGILLHPAIDGTLDEAVTIQGHRIRFVTVDLAAEASIIRERLREIVLVPV</sequence>
<dbReference type="Pfam" id="PF10117">
    <property type="entry name" value="McrBC"/>
    <property type="match status" value="1"/>
</dbReference>
<dbReference type="InterPro" id="IPR014407">
    <property type="entry name" value="McrC_bac"/>
</dbReference>
<keyword evidence="1" id="KW-0378">Hydrolase</keyword>
<dbReference type="PANTHER" id="PTHR38733">
    <property type="entry name" value="PROTEIN MCRC"/>
    <property type="match status" value="1"/>
</dbReference>
<dbReference type="GO" id="GO:0004519">
    <property type="term" value="F:endonuclease activity"/>
    <property type="evidence" value="ECO:0007669"/>
    <property type="project" value="UniProtKB-KW"/>
</dbReference>
<dbReference type="RefSeq" id="WP_116493491.1">
    <property type="nucleotide sequence ID" value="NZ_QDFR01000002.1"/>
</dbReference>
<reference evidence="1 2" key="1">
    <citation type="submission" date="2018-04" db="EMBL/GenBank/DDBJ databases">
        <authorList>
            <person name="Hagen T."/>
        </authorList>
    </citation>
    <scope>NUCLEOTIDE SEQUENCE [LARGE SCALE GENOMIC DNA]</scope>
    <source>
        <strain evidence="1 2">TPD7009</strain>
    </source>
</reference>
<proteinExistence type="predicted"/>
<dbReference type="PIRSF" id="PIRSF003109">
    <property type="entry name" value="McrC"/>
    <property type="match status" value="1"/>
</dbReference>
<gene>
    <name evidence="1" type="ORF">DC430_09260</name>
</gene>
<dbReference type="PANTHER" id="PTHR38733:SF1">
    <property type="entry name" value="TYPE IV METHYL-DIRECTED RESTRICTION ENZYME ECOKMCRBC"/>
    <property type="match status" value="1"/>
</dbReference>
<protein>
    <submittedName>
        <fullName evidence="1">5-methylcytosine-specific restriction endonuclease system specificity protein McrC</fullName>
    </submittedName>
</protein>